<evidence type="ECO:0000313" key="13">
    <source>
        <dbReference type="EMBL" id="ADL33191.1"/>
    </source>
</evidence>
<dbReference type="InterPro" id="IPR036640">
    <property type="entry name" value="ABC1_TM_sf"/>
</dbReference>
<dbReference type="Gene3D" id="1.20.1560.10">
    <property type="entry name" value="ABC transporter type 1, transmembrane domain"/>
    <property type="match status" value="1"/>
</dbReference>
<feature type="domain" description="ABC transmembrane type-1" evidence="12">
    <location>
        <begin position="23"/>
        <end position="319"/>
    </location>
</feature>
<keyword evidence="6" id="KW-0788">Thiol protease</keyword>
<dbReference type="Pfam" id="PF00005">
    <property type="entry name" value="ABC_tran"/>
    <property type="match status" value="1"/>
</dbReference>
<keyword evidence="4 10" id="KW-0812">Transmembrane</keyword>
<keyword evidence="7 13" id="KW-0067">ATP-binding</keyword>
<dbReference type="Pfam" id="PF00664">
    <property type="entry name" value="ABC_membrane"/>
    <property type="match status" value="1"/>
</dbReference>
<dbReference type="GO" id="GO:0034040">
    <property type="term" value="F:ATPase-coupled lipid transmembrane transporter activity"/>
    <property type="evidence" value="ECO:0007669"/>
    <property type="project" value="TreeGrafter"/>
</dbReference>
<dbReference type="PROSITE" id="PS50929">
    <property type="entry name" value="ABC_TM1F"/>
    <property type="match status" value="1"/>
</dbReference>
<dbReference type="SUPFAM" id="SSF52540">
    <property type="entry name" value="P-loop containing nucleoside triphosphate hydrolases"/>
    <property type="match status" value="1"/>
</dbReference>
<sequence>MNVIKKINYIFNRKQKMELGVNIVLALIAGLFELLGVSALIPLVNIILDSSAIETNKYYSLFADVFNAHTLTKFIVLFSVFLIVLYVIKNLYLIQRYKIQLDFIYNNRKKLSYKLMTTYLDQDYLFHVNHNPIDLQRNVHNDVGNFMAVISAVVSIVVEIFTCICMMGFLLVNDVVTTILIGLIFGVSFVIIYKINKKKQIEAGEQERLSYAEMNKWILQSFGGIKELKVLGMEKFFLDNFSRSFDENADANKRYKLYLYRPKYITEMLAMTALLLTVSIRMLMGVNLMEFATTLTAFALAAMKMLPSFNRITEYTGNVLYGKASVDAVYDDLRQIEALKIGSGADKSAVERMNFQDSIEVHNVSFKYPEGVKSVFENANISIGKNKSVAFVGKSGAGKTTLADIMLGLLKPYEGTVTVDGRDIFENEDSWHKAVGYIPQNIYLIDDTIRANVSFDNSRSNDDKIWEALREARLEDYVKGLPDGLDTVVGDRGVKLSGGQRQRVGIARALYTKPSVLFLDEATSALDTETENAVMESINYLQGKTTLVIIAHRLSTIRNCDYIYEVADGKIELKNKQDLFK</sequence>
<feature type="transmembrane region" description="Helical" evidence="10">
    <location>
        <begin position="68"/>
        <end position="88"/>
    </location>
</feature>
<feature type="transmembrane region" description="Helical" evidence="10">
    <location>
        <begin position="175"/>
        <end position="193"/>
    </location>
</feature>
<comment type="subcellular location">
    <subcellularLocation>
        <location evidence="1">Cell membrane</location>
        <topology evidence="1">Multi-pass membrane protein</topology>
    </subcellularLocation>
</comment>
<dbReference type="PROSITE" id="PS50893">
    <property type="entry name" value="ABC_TRANSPORTER_2"/>
    <property type="match status" value="1"/>
</dbReference>
<accession>E0RZZ0</accession>
<dbReference type="InterPro" id="IPR011527">
    <property type="entry name" value="ABC1_TM_dom"/>
</dbReference>
<evidence type="ECO:0000256" key="4">
    <source>
        <dbReference type="ARBA" id="ARBA00022692"/>
    </source>
</evidence>
<feature type="domain" description="ABC transporter" evidence="11">
    <location>
        <begin position="359"/>
        <end position="581"/>
    </location>
</feature>
<reference evidence="13 14" key="1">
    <citation type="journal article" date="2010" name="PLoS ONE">
        <title>The glycobiome of the rumen bacterium Butyrivibrio proteoclasticus B316(T) highlights adaptation to a polysaccharide-rich environment.</title>
        <authorList>
            <person name="Kelly W.J."/>
            <person name="Leahy S.C."/>
            <person name="Altermann E."/>
            <person name="Yeoman C.J."/>
            <person name="Dunne J.C."/>
            <person name="Kong Z."/>
            <person name="Pacheco D.M."/>
            <person name="Li D."/>
            <person name="Noel S.J."/>
            <person name="Moon C.D."/>
            <person name="Cookson A.L."/>
            <person name="Attwood G.T."/>
        </authorList>
    </citation>
    <scope>NUCLEOTIDE SEQUENCE [LARGE SCALE GENOMIC DNA]</scope>
    <source>
        <strain evidence="14">ATCC 51982 / DSM 14932 / B316</strain>
    </source>
</reference>
<dbReference type="GO" id="GO:0005524">
    <property type="term" value="F:ATP binding"/>
    <property type="evidence" value="ECO:0007669"/>
    <property type="project" value="UniProtKB-KW"/>
</dbReference>
<dbReference type="InterPro" id="IPR017871">
    <property type="entry name" value="ABC_transporter-like_CS"/>
</dbReference>
<proteinExistence type="predicted"/>
<evidence type="ECO:0000256" key="7">
    <source>
        <dbReference type="ARBA" id="ARBA00022840"/>
    </source>
</evidence>
<dbReference type="EMBL" id="CP001810">
    <property type="protein sequence ID" value="ADL33191.1"/>
    <property type="molecule type" value="Genomic_DNA"/>
</dbReference>
<evidence type="ECO:0000256" key="5">
    <source>
        <dbReference type="ARBA" id="ARBA00022741"/>
    </source>
</evidence>
<dbReference type="GO" id="GO:0008234">
    <property type="term" value="F:cysteine-type peptidase activity"/>
    <property type="evidence" value="ECO:0007669"/>
    <property type="project" value="UniProtKB-KW"/>
</dbReference>
<dbReference type="RefSeq" id="WP_013279848.1">
    <property type="nucleotide sequence ID" value="NC_014387.1"/>
</dbReference>
<dbReference type="KEGG" id="bpb:bpr_I0443"/>
<keyword evidence="2" id="KW-0813">Transport</keyword>
<dbReference type="PANTHER" id="PTHR24221">
    <property type="entry name" value="ATP-BINDING CASSETTE SUB-FAMILY B"/>
    <property type="match status" value="1"/>
</dbReference>
<evidence type="ECO:0000256" key="2">
    <source>
        <dbReference type="ARBA" id="ARBA00022448"/>
    </source>
</evidence>
<evidence type="ECO:0000256" key="9">
    <source>
        <dbReference type="ARBA" id="ARBA00023136"/>
    </source>
</evidence>
<dbReference type="FunFam" id="3.40.50.300:FF:000299">
    <property type="entry name" value="ABC transporter ATP-binding protein/permease"/>
    <property type="match status" value="1"/>
</dbReference>
<evidence type="ECO:0000256" key="6">
    <source>
        <dbReference type="ARBA" id="ARBA00022807"/>
    </source>
</evidence>
<keyword evidence="3" id="KW-1003">Cell membrane</keyword>
<feature type="transmembrane region" description="Helical" evidence="10">
    <location>
        <begin position="264"/>
        <end position="282"/>
    </location>
</feature>
<evidence type="ECO:0000313" key="14">
    <source>
        <dbReference type="Proteomes" id="UP000001299"/>
    </source>
</evidence>
<dbReference type="HOGENOM" id="CLU_000604_84_3_9"/>
<dbReference type="STRING" id="515622.bpr_I0443"/>
<keyword evidence="9 10" id="KW-0472">Membrane</keyword>
<keyword evidence="5" id="KW-0547">Nucleotide-binding</keyword>
<evidence type="ECO:0000256" key="3">
    <source>
        <dbReference type="ARBA" id="ARBA00022475"/>
    </source>
</evidence>
<feature type="transmembrane region" description="Helical" evidence="10">
    <location>
        <begin position="146"/>
        <end position="169"/>
    </location>
</feature>
<dbReference type="GO" id="GO:0140359">
    <property type="term" value="F:ABC-type transporter activity"/>
    <property type="evidence" value="ECO:0007669"/>
    <property type="project" value="InterPro"/>
</dbReference>
<feature type="transmembrane region" description="Helical" evidence="10">
    <location>
        <begin position="21"/>
        <end position="48"/>
    </location>
</feature>
<dbReference type="GO" id="GO:0005886">
    <property type="term" value="C:plasma membrane"/>
    <property type="evidence" value="ECO:0007669"/>
    <property type="project" value="UniProtKB-SubCell"/>
</dbReference>
<organism evidence="13 14">
    <name type="scientific">Butyrivibrio proteoclasticus (strain ATCC 51982 / DSM 14932 / B316)</name>
    <name type="common">Clostridium proteoclasticum</name>
    <dbReference type="NCBI Taxonomy" id="515622"/>
    <lineage>
        <taxon>Bacteria</taxon>
        <taxon>Bacillati</taxon>
        <taxon>Bacillota</taxon>
        <taxon>Clostridia</taxon>
        <taxon>Lachnospirales</taxon>
        <taxon>Lachnospiraceae</taxon>
        <taxon>Butyrivibrio</taxon>
    </lineage>
</organism>
<keyword evidence="6" id="KW-0378">Hydrolase</keyword>
<dbReference type="SMART" id="SM00382">
    <property type="entry name" value="AAA"/>
    <property type="match status" value="1"/>
</dbReference>
<protein>
    <submittedName>
        <fullName evidence="13">ABC transporter ATP-binding/permease protein</fullName>
    </submittedName>
</protein>
<evidence type="ECO:0000256" key="1">
    <source>
        <dbReference type="ARBA" id="ARBA00004651"/>
    </source>
</evidence>
<dbReference type="eggNOG" id="COG1132">
    <property type="taxonomic scope" value="Bacteria"/>
</dbReference>
<dbReference type="PROSITE" id="PS00211">
    <property type="entry name" value="ABC_TRANSPORTER_1"/>
    <property type="match status" value="1"/>
</dbReference>
<dbReference type="AlphaFoldDB" id="E0RZZ0"/>
<dbReference type="InterPro" id="IPR003593">
    <property type="entry name" value="AAA+_ATPase"/>
</dbReference>
<evidence type="ECO:0000256" key="8">
    <source>
        <dbReference type="ARBA" id="ARBA00022989"/>
    </source>
</evidence>
<evidence type="ECO:0000256" key="10">
    <source>
        <dbReference type="SAM" id="Phobius"/>
    </source>
</evidence>
<keyword evidence="8 10" id="KW-1133">Transmembrane helix</keyword>
<dbReference type="InterPro" id="IPR003439">
    <property type="entry name" value="ABC_transporter-like_ATP-bd"/>
</dbReference>
<dbReference type="Proteomes" id="UP000001299">
    <property type="component" value="Chromosome 1"/>
</dbReference>
<keyword evidence="6" id="KW-0645">Protease</keyword>
<evidence type="ECO:0000259" key="12">
    <source>
        <dbReference type="PROSITE" id="PS50929"/>
    </source>
</evidence>
<dbReference type="InterPro" id="IPR039421">
    <property type="entry name" value="Type_1_exporter"/>
</dbReference>
<dbReference type="PANTHER" id="PTHR24221:SF654">
    <property type="entry name" value="ATP-BINDING CASSETTE SUB-FAMILY B MEMBER 6"/>
    <property type="match status" value="1"/>
</dbReference>
<dbReference type="GO" id="GO:0016887">
    <property type="term" value="F:ATP hydrolysis activity"/>
    <property type="evidence" value="ECO:0007669"/>
    <property type="project" value="InterPro"/>
</dbReference>
<gene>
    <name evidence="13" type="ordered locus">bpr_I0443</name>
</gene>
<dbReference type="Gene3D" id="3.40.50.300">
    <property type="entry name" value="P-loop containing nucleotide triphosphate hydrolases"/>
    <property type="match status" value="1"/>
</dbReference>
<keyword evidence="14" id="KW-1185">Reference proteome</keyword>
<dbReference type="InterPro" id="IPR027417">
    <property type="entry name" value="P-loop_NTPase"/>
</dbReference>
<name>E0RZZ0_BUTPB</name>
<dbReference type="SUPFAM" id="SSF90123">
    <property type="entry name" value="ABC transporter transmembrane region"/>
    <property type="match status" value="1"/>
</dbReference>
<evidence type="ECO:0000259" key="11">
    <source>
        <dbReference type="PROSITE" id="PS50893"/>
    </source>
</evidence>